<evidence type="ECO:0000256" key="2">
    <source>
        <dbReference type="SAM" id="Phobius"/>
    </source>
</evidence>
<feature type="region of interest" description="Disordered" evidence="1">
    <location>
        <begin position="1"/>
        <end position="94"/>
    </location>
</feature>
<feature type="compositionally biased region" description="Gly residues" evidence="1">
    <location>
        <begin position="1"/>
        <end position="62"/>
    </location>
</feature>
<dbReference type="STRING" id="1120920.SAMN03080599_01943"/>
<keyword evidence="4" id="KW-1185">Reference proteome</keyword>
<dbReference type="AlphaFoldDB" id="A0A1G5S0L6"/>
<gene>
    <name evidence="3" type="ORF">SAMN03080599_01943</name>
</gene>
<dbReference type="EMBL" id="FMWL01000009">
    <property type="protein sequence ID" value="SCZ79816.1"/>
    <property type="molecule type" value="Genomic_DNA"/>
</dbReference>
<keyword evidence="2" id="KW-0812">Transmembrane</keyword>
<evidence type="ECO:0000256" key="1">
    <source>
        <dbReference type="SAM" id="MobiDB-lite"/>
    </source>
</evidence>
<proteinExistence type="predicted"/>
<evidence type="ECO:0000313" key="3">
    <source>
        <dbReference type="EMBL" id="SCZ79816.1"/>
    </source>
</evidence>
<evidence type="ECO:0000313" key="4">
    <source>
        <dbReference type="Proteomes" id="UP000199208"/>
    </source>
</evidence>
<name>A0A1G5S0L6_9FIRM</name>
<accession>A0A1G5S0L6</accession>
<dbReference type="Proteomes" id="UP000199208">
    <property type="component" value="Unassembled WGS sequence"/>
</dbReference>
<organism evidence="3 4">
    <name type="scientific">Acidaminobacter hydrogenoformans DSM 2784</name>
    <dbReference type="NCBI Taxonomy" id="1120920"/>
    <lineage>
        <taxon>Bacteria</taxon>
        <taxon>Bacillati</taxon>
        <taxon>Bacillota</taxon>
        <taxon>Clostridia</taxon>
        <taxon>Peptostreptococcales</taxon>
        <taxon>Acidaminobacteraceae</taxon>
        <taxon>Acidaminobacter</taxon>
    </lineage>
</organism>
<keyword evidence="2" id="KW-1133">Transmembrane helix</keyword>
<keyword evidence="2" id="KW-0472">Membrane</keyword>
<feature type="compositionally biased region" description="Gly residues" evidence="1">
    <location>
        <begin position="82"/>
        <end position="94"/>
    </location>
</feature>
<feature type="transmembrane region" description="Helical" evidence="2">
    <location>
        <begin position="293"/>
        <end position="313"/>
    </location>
</feature>
<reference evidence="3 4" key="1">
    <citation type="submission" date="2016-10" db="EMBL/GenBank/DDBJ databases">
        <authorList>
            <person name="de Groot N.N."/>
        </authorList>
    </citation>
    <scope>NUCLEOTIDE SEQUENCE [LARGE SCALE GENOMIC DNA]</scope>
    <source>
        <strain evidence="3 4">DSM 2784</strain>
    </source>
</reference>
<protein>
    <recommendedName>
        <fullName evidence="5">TPM domain-containing protein</fullName>
    </recommendedName>
</protein>
<feature type="transmembrane region" description="Helical" evidence="2">
    <location>
        <begin position="102"/>
        <end position="124"/>
    </location>
</feature>
<evidence type="ECO:0008006" key="5">
    <source>
        <dbReference type="Google" id="ProtNLM"/>
    </source>
</evidence>
<dbReference type="RefSeq" id="WP_242870867.1">
    <property type="nucleotide sequence ID" value="NZ_FMWL01000009.1"/>
</dbReference>
<sequence length="361" mass="38440">MGRSGGFGGRSSGGSFGGSRSSGGRIGGSFGGSSRGGGGIFGGSSGGGMGPFGGSASRGGSSGPVFFPNTIGRRTTRNTWPSGGGSSGGGPPGSGGSGCSGCAIAILVLVILLILGAILFSALFSSGVGSSGDGGITTSTVVREALPKGSVNETDYYYDELDWIGNETKLLSGMRHFYNETGVQPFLYITDNVNGSNRPSMDELDSFARQLYDRLFTDEAHLLLIFFEYDNSYMTRYVAGTQAKTVIDTEAGDILLDYLDRYYFDSSMSDEEFFSTAFKDSADRIMTVTRSPWIPVMLVFGGVVLAGVLFLWWRHAVKQKNLEAKRMEDVLKTPLDQFGNKEAEDLAKKYEDNDPYKGPEL</sequence>